<dbReference type="PROSITE" id="PS51704">
    <property type="entry name" value="GP_PDE"/>
    <property type="match status" value="1"/>
</dbReference>
<feature type="domain" description="GP-PDE" evidence="6">
    <location>
        <begin position="585"/>
        <end position="916"/>
    </location>
</feature>
<dbReference type="OrthoDB" id="197419at2759"/>
<protein>
    <submittedName>
        <fullName evidence="7">GDPD-domain-containing protein</fullName>
    </submittedName>
</protein>
<reference evidence="7 8" key="1">
    <citation type="journal article" date="2018" name="Front. Microbiol.">
        <title>Genome-Wide Analysis of Corynespora cassiicola Leaf Fall Disease Putative Effectors.</title>
        <authorList>
            <person name="Lopez D."/>
            <person name="Ribeiro S."/>
            <person name="Label P."/>
            <person name="Fumanal B."/>
            <person name="Venisse J.S."/>
            <person name="Kohler A."/>
            <person name="de Oliveira R.R."/>
            <person name="Labutti K."/>
            <person name="Lipzen A."/>
            <person name="Lail K."/>
            <person name="Bauer D."/>
            <person name="Ohm R.A."/>
            <person name="Barry K.W."/>
            <person name="Spatafora J."/>
            <person name="Grigoriev I.V."/>
            <person name="Martin F.M."/>
            <person name="Pujade-Renaud V."/>
        </authorList>
    </citation>
    <scope>NUCLEOTIDE SEQUENCE [LARGE SCALE GENOMIC DNA]</scope>
    <source>
        <strain evidence="7 8">Philippines</strain>
    </source>
</reference>
<dbReference type="GO" id="GO:0047389">
    <property type="term" value="F:glycerophosphocholine phosphodiesterase activity"/>
    <property type="evidence" value="ECO:0007669"/>
    <property type="project" value="TreeGrafter"/>
</dbReference>
<dbReference type="PROSITE" id="PS50297">
    <property type="entry name" value="ANK_REP_REGION"/>
    <property type="match status" value="1"/>
</dbReference>
<dbReference type="PROSITE" id="PS51382">
    <property type="entry name" value="SPX"/>
    <property type="match status" value="1"/>
</dbReference>
<accession>A0A2T2N4Z5</accession>
<dbReference type="STRING" id="1448308.A0A2T2N4Z5"/>
<dbReference type="Gene3D" id="3.20.20.190">
    <property type="entry name" value="Phosphatidylinositol (PI) phosphodiesterase"/>
    <property type="match status" value="1"/>
</dbReference>
<sequence length="923" mass="103335">MKFRNRYSRHVVVAWDSHYVPYQHLKASLKATKRKGHEPSADFYVCFAQAIEANTTFSQQRHTVLQYDEDQLENQWSDTLTGHHSELAYLNFVSLQEALIELSLFYRVNYEAMNRIYAKLVRFRGPYNPELEKHRHNILAHFEDHKKAYMKCVKQLSRVETRIATFPNEKFAKRLDPHTLDRNLRLVNSILHKDNKSLIKRDGNSQNPLHLGATHGMVNFCMSVLSTASSVEEQILLRDEAGFTPLHLSVARGHVEVVQLLLSAIDKLSRSIPDELLHMALRREDDDMVRLLVSRSIGLQHKSCSGESCLYVAAQLGRNDYLRLLLPMLSAEYLEAAESACQWTPLFISCIEGHASTAMMLIDAGANTTRVDYLGWTAQENAAFRGYLTVAELFSAIDAAPEPCLSLSDEGLQREKASWFDFKLGQPHVILNLGSLQKTNLSEPPTLDLSGTLGHGLVLKISTSQSGGSIERMLPLFDDTVDDSYIFAVKDPAATMITFEIHKDGAERDEYSTLVGTGITYLHTQNVCLGSRYGTLLREQCVPILCRHTLRPMGTLTFSYLIAGPYHQLRCPLPSIASLEATSSVQLVGHRGLGQNSQEFFLQLGENTIESFLAARKQGARYVEVYVQITKDLIPVLFHDYSLSESGTDVPIHDVTFDQFMHSSNIQSPHGCSPSIVGNYKSSRAHDHYHLQRPRSRSVETTYEEGAKQVKNRMKHTVDYLKKGFKPNTRGDFIQDTFATLEEALCNVPDDIGFDMEIKYPRVHEALEAGFAPVSIDINIFVDTILDTITRFGGGRDIVLSSFTPDICILLAIKQKSYPVLFITNAGKHPISDKDKRASSLQIAARFAKQWGLAGIIAAADSLIMCPRLVNLIKSQGLICGTYNGLNNEPANVELQVRAGIDVIVADRVGLISKALKTIGPHR</sequence>
<dbReference type="InterPro" id="IPR004331">
    <property type="entry name" value="SPX_dom"/>
</dbReference>
<evidence type="ECO:0000256" key="1">
    <source>
        <dbReference type="ARBA" id="ARBA00022737"/>
    </source>
</evidence>
<evidence type="ECO:0000256" key="4">
    <source>
        <dbReference type="PROSITE-ProRule" id="PRU00023"/>
    </source>
</evidence>
<evidence type="ECO:0000313" key="8">
    <source>
        <dbReference type="Proteomes" id="UP000240883"/>
    </source>
</evidence>
<feature type="repeat" description="ANK" evidence="4">
    <location>
        <begin position="241"/>
        <end position="263"/>
    </location>
</feature>
<dbReference type="AlphaFoldDB" id="A0A2T2N4Z5"/>
<dbReference type="InterPro" id="IPR057506">
    <property type="entry name" value="C2_GPCPD1"/>
</dbReference>
<evidence type="ECO:0000259" key="6">
    <source>
        <dbReference type="PROSITE" id="PS51704"/>
    </source>
</evidence>
<dbReference type="Proteomes" id="UP000240883">
    <property type="component" value="Unassembled WGS sequence"/>
</dbReference>
<dbReference type="Pfam" id="PF03009">
    <property type="entry name" value="GDPD"/>
    <property type="match status" value="1"/>
</dbReference>
<dbReference type="InterPro" id="IPR036770">
    <property type="entry name" value="Ankyrin_rpt-contain_sf"/>
</dbReference>
<dbReference type="InterPro" id="IPR030395">
    <property type="entry name" value="GP_PDE_dom"/>
</dbReference>
<evidence type="ECO:0000256" key="2">
    <source>
        <dbReference type="ARBA" id="ARBA00022801"/>
    </source>
</evidence>
<dbReference type="EMBL" id="KZ678148">
    <property type="protein sequence ID" value="PSN60503.1"/>
    <property type="molecule type" value="Genomic_DNA"/>
</dbReference>
<dbReference type="PANTHER" id="PTHR22958">
    <property type="entry name" value="GLYCEROPHOSPHORYL DIESTER PHOSPHODIESTERASE"/>
    <property type="match status" value="1"/>
</dbReference>
<dbReference type="Gene3D" id="1.25.40.20">
    <property type="entry name" value="Ankyrin repeat-containing domain"/>
    <property type="match status" value="2"/>
</dbReference>
<keyword evidence="8" id="KW-1185">Reference proteome</keyword>
<evidence type="ECO:0000313" key="7">
    <source>
        <dbReference type="EMBL" id="PSN60503.1"/>
    </source>
</evidence>
<evidence type="ECO:0000259" key="5">
    <source>
        <dbReference type="PROSITE" id="PS51382"/>
    </source>
</evidence>
<dbReference type="SUPFAM" id="SSF48403">
    <property type="entry name" value="Ankyrin repeat"/>
    <property type="match status" value="1"/>
</dbReference>
<dbReference type="SUPFAM" id="SSF51695">
    <property type="entry name" value="PLC-like phosphodiesterases"/>
    <property type="match status" value="1"/>
</dbReference>
<gene>
    <name evidence="7" type="ORF">BS50DRAFT_535428</name>
</gene>
<dbReference type="InterPro" id="IPR017946">
    <property type="entry name" value="PLC-like_Pdiesterase_TIM-brl"/>
</dbReference>
<keyword evidence="3 4" id="KW-0040">ANK repeat</keyword>
<dbReference type="PROSITE" id="PS50007">
    <property type="entry name" value="PIPLC_X_DOMAIN"/>
    <property type="match status" value="1"/>
</dbReference>
<evidence type="ECO:0000256" key="3">
    <source>
        <dbReference type="ARBA" id="ARBA00023043"/>
    </source>
</evidence>
<feature type="domain" description="SPX" evidence="5">
    <location>
        <begin position="1"/>
        <end position="134"/>
    </location>
</feature>
<name>A0A2T2N4Z5_CORCC</name>
<keyword evidence="1" id="KW-0677">Repeat</keyword>
<organism evidence="7 8">
    <name type="scientific">Corynespora cassiicola Philippines</name>
    <dbReference type="NCBI Taxonomy" id="1448308"/>
    <lineage>
        <taxon>Eukaryota</taxon>
        <taxon>Fungi</taxon>
        <taxon>Dikarya</taxon>
        <taxon>Ascomycota</taxon>
        <taxon>Pezizomycotina</taxon>
        <taxon>Dothideomycetes</taxon>
        <taxon>Pleosporomycetidae</taxon>
        <taxon>Pleosporales</taxon>
        <taxon>Corynesporascaceae</taxon>
        <taxon>Corynespora</taxon>
    </lineage>
</organism>
<dbReference type="Pfam" id="PF25329">
    <property type="entry name" value="C2_GDE1"/>
    <property type="match status" value="1"/>
</dbReference>
<dbReference type="GO" id="GO:0046475">
    <property type="term" value="P:glycerophospholipid catabolic process"/>
    <property type="evidence" value="ECO:0007669"/>
    <property type="project" value="TreeGrafter"/>
</dbReference>
<dbReference type="InterPro" id="IPR051578">
    <property type="entry name" value="GDPD"/>
</dbReference>
<dbReference type="Pfam" id="PF12796">
    <property type="entry name" value="Ank_2"/>
    <property type="match status" value="1"/>
</dbReference>
<dbReference type="PANTHER" id="PTHR22958:SF1">
    <property type="entry name" value="GLYCEROPHOSPHOCHOLINE PHOSPHODIESTERASE GPCPD1"/>
    <property type="match status" value="1"/>
</dbReference>
<proteinExistence type="predicted"/>
<dbReference type="PROSITE" id="PS50088">
    <property type="entry name" value="ANK_REPEAT"/>
    <property type="match status" value="1"/>
</dbReference>
<keyword evidence="2" id="KW-0378">Hydrolase</keyword>
<dbReference type="SMART" id="SM00248">
    <property type="entry name" value="ANK"/>
    <property type="match status" value="5"/>
</dbReference>
<dbReference type="InterPro" id="IPR002110">
    <property type="entry name" value="Ankyrin_rpt"/>
</dbReference>